<evidence type="ECO:0000313" key="3">
    <source>
        <dbReference type="Proteomes" id="UP001164746"/>
    </source>
</evidence>
<keyword evidence="3" id="KW-1185">Reference proteome</keyword>
<dbReference type="Proteomes" id="UP001164746">
    <property type="component" value="Chromosome 8"/>
</dbReference>
<dbReference type="SMART" id="SM00212">
    <property type="entry name" value="UBCc"/>
    <property type="match status" value="1"/>
</dbReference>
<accession>A0ABY7ENQ8</accession>
<dbReference type="InterPro" id="IPR000608">
    <property type="entry name" value="UBC"/>
</dbReference>
<organism evidence="2 3">
    <name type="scientific">Mya arenaria</name>
    <name type="common">Soft-shell clam</name>
    <dbReference type="NCBI Taxonomy" id="6604"/>
    <lineage>
        <taxon>Eukaryota</taxon>
        <taxon>Metazoa</taxon>
        <taxon>Spiralia</taxon>
        <taxon>Lophotrochozoa</taxon>
        <taxon>Mollusca</taxon>
        <taxon>Bivalvia</taxon>
        <taxon>Autobranchia</taxon>
        <taxon>Heteroconchia</taxon>
        <taxon>Euheterodonta</taxon>
        <taxon>Imparidentia</taxon>
        <taxon>Neoheterodontei</taxon>
        <taxon>Myida</taxon>
        <taxon>Myoidea</taxon>
        <taxon>Myidae</taxon>
        <taxon>Mya</taxon>
    </lineage>
</organism>
<gene>
    <name evidence="2" type="ORF">MAR_025810</name>
</gene>
<evidence type="ECO:0000313" key="2">
    <source>
        <dbReference type="EMBL" id="WAR11630.1"/>
    </source>
</evidence>
<dbReference type="PROSITE" id="PS50127">
    <property type="entry name" value="UBC_2"/>
    <property type="match status" value="1"/>
</dbReference>
<dbReference type="PANTHER" id="PTHR24068">
    <property type="entry name" value="UBIQUITIN-CONJUGATING ENZYME E2"/>
    <property type="match status" value="1"/>
</dbReference>
<proteinExistence type="predicted"/>
<dbReference type="EMBL" id="CP111019">
    <property type="protein sequence ID" value="WAR11630.1"/>
    <property type="molecule type" value="Genomic_DNA"/>
</dbReference>
<dbReference type="Pfam" id="PF00179">
    <property type="entry name" value="UQ_con"/>
    <property type="match status" value="1"/>
</dbReference>
<protein>
    <submittedName>
        <fullName evidence="2">UB2V2-like protein</fullName>
    </submittedName>
</protein>
<dbReference type="InterPro" id="IPR016135">
    <property type="entry name" value="UBQ-conjugating_enzyme/RWD"/>
</dbReference>
<evidence type="ECO:0000259" key="1">
    <source>
        <dbReference type="PROSITE" id="PS50127"/>
    </source>
</evidence>
<dbReference type="SUPFAM" id="SSF54495">
    <property type="entry name" value="UBC-like"/>
    <property type="match status" value="1"/>
</dbReference>
<reference evidence="2" key="1">
    <citation type="submission" date="2022-11" db="EMBL/GenBank/DDBJ databases">
        <title>Centuries of genome instability and evolution in soft-shell clam transmissible cancer (bioRxiv).</title>
        <authorList>
            <person name="Hart S.F.M."/>
            <person name="Yonemitsu M.A."/>
            <person name="Giersch R.M."/>
            <person name="Beal B.F."/>
            <person name="Arriagada G."/>
            <person name="Davis B.W."/>
            <person name="Ostrander E.A."/>
            <person name="Goff S.P."/>
            <person name="Metzger M.J."/>
        </authorList>
    </citation>
    <scope>NUCLEOTIDE SEQUENCE</scope>
    <source>
        <strain evidence="2">MELC-2E11</strain>
        <tissue evidence="2">Siphon/mantle</tissue>
    </source>
</reference>
<dbReference type="CDD" id="cd23807">
    <property type="entry name" value="UEV_UBE2V"/>
    <property type="match status" value="1"/>
</dbReference>
<dbReference type="Gene3D" id="3.10.110.10">
    <property type="entry name" value="Ubiquitin Conjugating Enzyme"/>
    <property type="match status" value="1"/>
</dbReference>
<feature type="domain" description="UBC core" evidence="1">
    <location>
        <begin position="8"/>
        <end position="140"/>
    </location>
</feature>
<sequence length="140" mass="15870">MAQGVLVPRNFKLLDELEKGEKGLGDGTISWGLADDADNTLTRWQCTIIGPSKTNFEGRIYNLTVECGEHYPKERPKVRFNTKVRMNCVSDNGEVNSKQLDELKNWQTHSSIKNVLSGIRRAMTLKENKNFQQPNDGTFP</sequence>
<name>A0ABY7ENQ8_MYAAR</name>